<dbReference type="InterPro" id="IPR003018">
    <property type="entry name" value="GAF"/>
</dbReference>
<dbReference type="GO" id="GO:0071111">
    <property type="term" value="F:cyclic-guanylate-specific phosphodiesterase activity"/>
    <property type="evidence" value="ECO:0007669"/>
    <property type="project" value="InterPro"/>
</dbReference>
<evidence type="ECO:0000313" key="4">
    <source>
        <dbReference type="Proteomes" id="UP001169491"/>
    </source>
</evidence>
<dbReference type="SMART" id="SM00065">
    <property type="entry name" value="GAF"/>
    <property type="match status" value="1"/>
</dbReference>
<dbReference type="Gene3D" id="3.30.450.40">
    <property type="match status" value="1"/>
</dbReference>
<evidence type="ECO:0000313" key="2">
    <source>
        <dbReference type="EMBL" id="MDN7125485.1"/>
    </source>
</evidence>
<organism evidence="2 5">
    <name type="scientific">Pseudidiomarina terrestris</name>
    <dbReference type="NCBI Taxonomy" id="2820060"/>
    <lineage>
        <taxon>Bacteria</taxon>
        <taxon>Pseudomonadati</taxon>
        <taxon>Pseudomonadota</taxon>
        <taxon>Gammaproteobacteria</taxon>
        <taxon>Alteromonadales</taxon>
        <taxon>Idiomarinaceae</taxon>
        <taxon>Pseudidiomarina</taxon>
    </lineage>
</organism>
<comment type="caution">
    <text evidence="2">The sequence shown here is derived from an EMBL/GenBank/DDBJ whole genome shotgun (WGS) entry which is preliminary data.</text>
</comment>
<gene>
    <name evidence="2" type="ORF">J6I90_11375</name>
    <name evidence="3" type="ORF">J6I92_10190</name>
</gene>
<dbReference type="EMBL" id="JAGGJC010000004">
    <property type="protein sequence ID" value="MDN7130243.1"/>
    <property type="molecule type" value="Genomic_DNA"/>
</dbReference>
<evidence type="ECO:0000313" key="5">
    <source>
        <dbReference type="Proteomes" id="UP001169492"/>
    </source>
</evidence>
<keyword evidence="4" id="KW-1185">Reference proteome</keyword>
<reference evidence="4 5" key="1">
    <citation type="submission" date="2021-03" db="EMBL/GenBank/DDBJ databases">
        <title>Pseudidiomarina terrestris, a new bacterium isolated from saline soil.</title>
        <authorList>
            <person name="Galisteo C."/>
            <person name="De La Haba R."/>
            <person name="Sanchez-Porro C."/>
            <person name="Ventosa A."/>
        </authorList>
    </citation>
    <scope>NUCLEOTIDE SEQUENCE [LARGE SCALE GENOMIC DNA]</scope>
    <source>
        <strain evidence="2 5">1APP75-32.1</strain>
        <strain evidence="4">1APR75-15</strain>
        <strain evidence="3">1ASR75-15</strain>
    </source>
</reference>
<dbReference type="Proteomes" id="UP001169491">
    <property type="component" value="Unassembled WGS sequence"/>
</dbReference>
<proteinExistence type="predicted"/>
<dbReference type="RefSeq" id="WP_301775015.1">
    <property type="nucleotide sequence ID" value="NZ_JAGGJB010000006.1"/>
</dbReference>
<dbReference type="SMART" id="SM00052">
    <property type="entry name" value="EAL"/>
    <property type="match status" value="1"/>
</dbReference>
<dbReference type="InterPro" id="IPR043128">
    <property type="entry name" value="Rev_trsase/Diguanyl_cyclase"/>
</dbReference>
<dbReference type="CDD" id="cd01948">
    <property type="entry name" value="EAL"/>
    <property type="match status" value="1"/>
</dbReference>
<dbReference type="InterPro" id="IPR050706">
    <property type="entry name" value="Cyclic-di-GMP_PDE-like"/>
</dbReference>
<dbReference type="InterPro" id="IPR029787">
    <property type="entry name" value="Nucleotide_cyclase"/>
</dbReference>
<protein>
    <submittedName>
        <fullName evidence="2">EAL domain-containing protein</fullName>
    </submittedName>
</protein>
<dbReference type="Pfam" id="PF00563">
    <property type="entry name" value="EAL"/>
    <property type="match status" value="1"/>
</dbReference>
<dbReference type="SUPFAM" id="SSF55073">
    <property type="entry name" value="Nucleotide cyclase"/>
    <property type="match status" value="1"/>
</dbReference>
<dbReference type="InterPro" id="IPR029016">
    <property type="entry name" value="GAF-like_dom_sf"/>
</dbReference>
<dbReference type="Pfam" id="PF01590">
    <property type="entry name" value="GAF"/>
    <property type="match status" value="1"/>
</dbReference>
<evidence type="ECO:0000313" key="3">
    <source>
        <dbReference type="EMBL" id="MDN7130243.1"/>
    </source>
</evidence>
<dbReference type="Gene3D" id="3.20.20.450">
    <property type="entry name" value="EAL domain"/>
    <property type="match status" value="1"/>
</dbReference>
<dbReference type="PROSITE" id="PS50883">
    <property type="entry name" value="EAL"/>
    <property type="match status" value="1"/>
</dbReference>
<sequence length="584" mass="64829">MTTEYEKERLKRLRGLDLLDTPTNESFDRITRMASQIFDLPIAAVSLTDEDRQWFKSRVGVEHWEIPREKACCGEVADTADVVVVNDLLASDYYKDSVLADSGIRFYAGAPLMTRDGFSLGAMCVLGTEPRDVTEQELSALHDLSKMVMSQIELQHAVGRVDSGTGLPNYLQFVEDLEDLARDNPKQTYYAMSVELIDLSEASALQRVMGPSYLENLSIAGSEVLQEMLGAKARIYHIGPGQFAFVDSGSKQHIAQQANDLYEALLAIRLNDASPFMLRPVIGVAPFQVGVNPPGNILRIAHSASRDARSEEVAVGWYNEESDQSHQRRFGLIANFADALKAPNELYLVYQPRLDNASGKCVGAEALLRWQHPTLGNIGPAEFVPLIEKTPLAKELTDWVLRNAIQQAQHWHNEGHTLQLSINIAAANLEEDSFCERLLTYLNDAGLERSAIELELTESSLMNNNHKASQQLQCIADSGLSLAIDDFGTGYSSLSYLQTIPARVVKIDRSFVDEIESKPRNQALVRAMVAMTRDLGYRVVAEGVETEAAHEFLKSLGCDEVQGYFFAKPMSADDFGRWHHGTLA</sequence>
<name>A0AAW7R484_9GAMM</name>
<feature type="domain" description="EAL" evidence="1">
    <location>
        <begin position="329"/>
        <end position="583"/>
    </location>
</feature>
<dbReference type="SUPFAM" id="SSF141868">
    <property type="entry name" value="EAL domain-like"/>
    <property type="match status" value="1"/>
</dbReference>
<dbReference type="EMBL" id="JAGGJB010000006">
    <property type="protein sequence ID" value="MDN7125485.1"/>
    <property type="molecule type" value="Genomic_DNA"/>
</dbReference>
<accession>A0AAW7R484</accession>
<dbReference type="Gene3D" id="3.30.70.270">
    <property type="match status" value="1"/>
</dbReference>
<dbReference type="AlphaFoldDB" id="A0AAW7R484"/>
<dbReference type="Proteomes" id="UP001169492">
    <property type="component" value="Unassembled WGS sequence"/>
</dbReference>
<dbReference type="SUPFAM" id="SSF55781">
    <property type="entry name" value="GAF domain-like"/>
    <property type="match status" value="1"/>
</dbReference>
<dbReference type="PANTHER" id="PTHR33121">
    <property type="entry name" value="CYCLIC DI-GMP PHOSPHODIESTERASE PDEF"/>
    <property type="match status" value="1"/>
</dbReference>
<dbReference type="InterPro" id="IPR001633">
    <property type="entry name" value="EAL_dom"/>
</dbReference>
<dbReference type="PANTHER" id="PTHR33121:SF19">
    <property type="entry name" value="CYCLIC DI-GMP PHOSPHODIESTERASE PA2567"/>
    <property type="match status" value="1"/>
</dbReference>
<evidence type="ECO:0000259" key="1">
    <source>
        <dbReference type="PROSITE" id="PS50883"/>
    </source>
</evidence>
<dbReference type="InterPro" id="IPR035919">
    <property type="entry name" value="EAL_sf"/>
</dbReference>